<sequence>MRWRARRLWLWLAGTVAVAVAVVPISVLLGVPGLIFVVELLALLALPLEAAALVALRRTERILRTYGWETFPASFEMLPGDRVGQKVKIEFARGQTAPFSGGVLTRSPEGRSRRAHPELVWFAGDRRLGGATSPVGGGCPVLIYRQRRAKGKAALGTAEANALAQKAGLDRAPKSN</sequence>
<keyword evidence="1" id="KW-1133">Transmembrane helix</keyword>
<comment type="caution">
    <text evidence="2">The sequence shown here is derived from an EMBL/GenBank/DDBJ whole genome shotgun (WGS) entry which is preliminary data.</text>
</comment>
<reference evidence="2 3" key="1">
    <citation type="journal article" date="2019" name="Int. J. Syst. Evol. Microbiol.">
        <title>The Global Catalogue of Microorganisms (GCM) 10K type strain sequencing project: providing services to taxonomists for standard genome sequencing and annotation.</title>
        <authorList>
            <consortium name="The Broad Institute Genomics Platform"/>
            <consortium name="The Broad Institute Genome Sequencing Center for Infectious Disease"/>
            <person name="Wu L."/>
            <person name="Ma J."/>
        </authorList>
    </citation>
    <scope>NUCLEOTIDE SEQUENCE [LARGE SCALE GENOMIC DNA]</scope>
    <source>
        <strain evidence="2 3">JCM 3325</strain>
    </source>
</reference>
<keyword evidence="3" id="KW-1185">Reference proteome</keyword>
<gene>
    <name evidence="2" type="ORF">GCM10010191_01760</name>
</gene>
<accession>A0ABN3I9Q3</accession>
<organism evidence="2 3">
    <name type="scientific">Actinomadura vinacea</name>
    <dbReference type="NCBI Taxonomy" id="115336"/>
    <lineage>
        <taxon>Bacteria</taxon>
        <taxon>Bacillati</taxon>
        <taxon>Actinomycetota</taxon>
        <taxon>Actinomycetes</taxon>
        <taxon>Streptosporangiales</taxon>
        <taxon>Thermomonosporaceae</taxon>
        <taxon>Actinomadura</taxon>
    </lineage>
</organism>
<evidence type="ECO:0000313" key="3">
    <source>
        <dbReference type="Proteomes" id="UP001501231"/>
    </source>
</evidence>
<protein>
    <recommendedName>
        <fullName evidence="4">DUF58 domain-containing protein</fullName>
    </recommendedName>
</protein>
<proteinExistence type="predicted"/>
<keyword evidence="1" id="KW-0472">Membrane</keyword>
<evidence type="ECO:0000313" key="2">
    <source>
        <dbReference type="EMBL" id="GAA2398653.1"/>
    </source>
</evidence>
<keyword evidence="1" id="KW-0812">Transmembrane</keyword>
<dbReference type="Proteomes" id="UP001501231">
    <property type="component" value="Unassembled WGS sequence"/>
</dbReference>
<feature type="transmembrane region" description="Helical" evidence="1">
    <location>
        <begin position="31"/>
        <end position="56"/>
    </location>
</feature>
<evidence type="ECO:0008006" key="4">
    <source>
        <dbReference type="Google" id="ProtNLM"/>
    </source>
</evidence>
<dbReference type="EMBL" id="BAAARW010000001">
    <property type="protein sequence ID" value="GAA2398653.1"/>
    <property type="molecule type" value="Genomic_DNA"/>
</dbReference>
<name>A0ABN3I9Q3_9ACTN</name>
<evidence type="ECO:0000256" key="1">
    <source>
        <dbReference type="SAM" id="Phobius"/>
    </source>
</evidence>